<accession>A0A1Y5S0D9</accession>
<dbReference type="InterPro" id="IPR017226">
    <property type="entry name" value="BHMT-like"/>
</dbReference>
<dbReference type="EC" id="2.1.1.10" evidence="6"/>
<feature type="binding site" evidence="3 4">
    <location>
        <position position="275"/>
    </location>
    <ligand>
        <name>Zn(2+)</name>
        <dbReference type="ChEBI" id="CHEBI:29105"/>
    </ligand>
</feature>
<dbReference type="InterPro" id="IPR003726">
    <property type="entry name" value="HCY_dom"/>
</dbReference>
<name>A0A1Y5S0D9_9RHOB</name>
<dbReference type="GO" id="GO:0008270">
    <property type="term" value="F:zinc ion binding"/>
    <property type="evidence" value="ECO:0007669"/>
    <property type="project" value="InterPro"/>
</dbReference>
<evidence type="ECO:0000256" key="1">
    <source>
        <dbReference type="ARBA" id="ARBA00022603"/>
    </source>
</evidence>
<dbReference type="Pfam" id="PF02574">
    <property type="entry name" value="S-methyl_trans"/>
    <property type="match status" value="1"/>
</dbReference>
<comment type="cofactor">
    <cofactor evidence="3">
        <name>Zn(2+)</name>
        <dbReference type="ChEBI" id="CHEBI:29105"/>
    </cofactor>
    <text evidence="3">Binds 1 zinc ion per subunit.</text>
</comment>
<dbReference type="GO" id="GO:0008168">
    <property type="term" value="F:methyltransferase activity"/>
    <property type="evidence" value="ECO:0007669"/>
    <property type="project" value="UniProtKB-UniRule"/>
</dbReference>
<evidence type="ECO:0000256" key="4">
    <source>
        <dbReference type="PROSITE-ProRule" id="PRU00333"/>
    </source>
</evidence>
<keyword evidence="3 4" id="KW-0862">Zinc</keyword>
<evidence type="ECO:0000256" key="2">
    <source>
        <dbReference type="ARBA" id="ARBA00022679"/>
    </source>
</evidence>
<dbReference type="RefSeq" id="WP_085867940.1">
    <property type="nucleotide sequence ID" value="NZ_FWFQ01000007.1"/>
</dbReference>
<reference evidence="6 7" key="1">
    <citation type="submission" date="2017-03" db="EMBL/GenBank/DDBJ databases">
        <authorList>
            <person name="Afonso C.L."/>
            <person name="Miller P.J."/>
            <person name="Scott M.A."/>
            <person name="Spackman E."/>
            <person name="Goraichik I."/>
            <person name="Dimitrov K.M."/>
            <person name="Suarez D.L."/>
            <person name="Swayne D.E."/>
        </authorList>
    </citation>
    <scope>NUCLEOTIDE SEQUENCE [LARGE SCALE GENOMIC DNA]</scope>
    <source>
        <strain evidence="6 7">CECT 7680</strain>
    </source>
</reference>
<evidence type="ECO:0000256" key="3">
    <source>
        <dbReference type="PIRSR" id="PIRSR037505-2"/>
    </source>
</evidence>
<dbReference type="InterPro" id="IPR036589">
    <property type="entry name" value="HCY_dom_sf"/>
</dbReference>
<dbReference type="PANTHER" id="PTHR11103">
    <property type="entry name" value="SLR1189 PROTEIN"/>
    <property type="match status" value="1"/>
</dbReference>
<dbReference type="Gene3D" id="3.20.20.330">
    <property type="entry name" value="Homocysteine-binding-like domain"/>
    <property type="match status" value="1"/>
</dbReference>
<keyword evidence="3 4" id="KW-0479">Metal-binding</keyword>
<protein>
    <submittedName>
        <fullName evidence="6">Homocysteine S-methyltransferase</fullName>
        <ecNumber evidence="6">2.1.1.10</ecNumber>
    </submittedName>
</protein>
<gene>
    <name evidence="6" type="primary">mmuM</name>
    <name evidence="6" type="ORF">PSA7680_01391</name>
</gene>
<proteinExistence type="predicted"/>
<dbReference type="Proteomes" id="UP000193409">
    <property type="component" value="Unassembled WGS sequence"/>
</dbReference>
<feature type="binding site" evidence="3 4">
    <location>
        <position position="204"/>
    </location>
    <ligand>
        <name>Zn(2+)</name>
        <dbReference type="ChEBI" id="CHEBI:29105"/>
    </ligand>
</feature>
<dbReference type="PROSITE" id="PS50970">
    <property type="entry name" value="HCY"/>
    <property type="match status" value="1"/>
</dbReference>
<dbReference type="AlphaFoldDB" id="A0A1Y5S0D9"/>
<dbReference type="GO" id="GO:0009086">
    <property type="term" value="P:methionine biosynthetic process"/>
    <property type="evidence" value="ECO:0007669"/>
    <property type="project" value="InterPro"/>
</dbReference>
<dbReference type="PIRSF" id="PIRSF037505">
    <property type="entry name" value="Betaine_HMT"/>
    <property type="match status" value="1"/>
</dbReference>
<feature type="binding site" evidence="3 4">
    <location>
        <position position="276"/>
    </location>
    <ligand>
        <name>Zn(2+)</name>
        <dbReference type="ChEBI" id="CHEBI:29105"/>
    </ligand>
</feature>
<keyword evidence="2 4" id="KW-0808">Transferase</keyword>
<evidence type="ECO:0000313" key="7">
    <source>
        <dbReference type="Proteomes" id="UP000193409"/>
    </source>
</evidence>
<keyword evidence="1 4" id="KW-0489">Methyltransferase</keyword>
<evidence type="ECO:0000259" key="5">
    <source>
        <dbReference type="PROSITE" id="PS50970"/>
    </source>
</evidence>
<keyword evidence="7" id="KW-1185">Reference proteome</keyword>
<dbReference type="PANTHER" id="PTHR11103:SF18">
    <property type="entry name" value="SLR1189 PROTEIN"/>
    <property type="match status" value="1"/>
</dbReference>
<organism evidence="6 7">
    <name type="scientific">Pseudoruegeria aquimaris</name>
    <dbReference type="NCBI Taxonomy" id="393663"/>
    <lineage>
        <taxon>Bacteria</taxon>
        <taxon>Pseudomonadati</taxon>
        <taxon>Pseudomonadota</taxon>
        <taxon>Alphaproteobacteria</taxon>
        <taxon>Rhodobacterales</taxon>
        <taxon>Roseobacteraceae</taxon>
        <taxon>Pseudoruegeria</taxon>
    </lineage>
</organism>
<dbReference type="OrthoDB" id="9803687at2"/>
<feature type="domain" description="Hcy-binding" evidence="5">
    <location>
        <begin position="1"/>
        <end position="290"/>
    </location>
</feature>
<dbReference type="GO" id="GO:0032259">
    <property type="term" value="P:methylation"/>
    <property type="evidence" value="ECO:0007669"/>
    <property type="project" value="UniProtKB-KW"/>
</dbReference>
<dbReference type="EMBL" id="FWFQ01000007">
    <property type="protein sequence ID" value="SLN29588.1"/>
    <property type="molecule type" value="Genomic_DNA"/>
</dbReference>
<evidence type="ECO:0000313" key="6">
    <source>
        <dbReference type="EMBL" id="SLN29588.1"/>
    </source>
</evidence>
<dbReference type="SUPFAM" id="SSF82282">
    <property type="entry name" value="Homocysteine S-methyltransferase"/>
    <property type="match status" value="1"/>
</dbReference>
<sequence length="302" mass="31506">MAQIMLKDGGTGQELLRRSSMRPHPLWSAKVLMEEPEIVQAVHEDFLRAGARVLTLNTYATTPERLAREGAAEMFRPLQRRAIELAHAARAAAGAPGTRIAACLSPLHGSYRPDMSITVADLLPLYAEIIEGQVEASDLVLAETLSALSEIEAATRAALDTGLPTWVAVTLKDDGSPTLRSGEPLSGAVALLKDLAPTGLMLNCCRPEAISANLNLLADAGLPFGAYGNGFTGIDSLAIGGTADVLAARSDLTPEAYARFALDWVQAGASFVGGCCEVGPDHIATLAGALEAAGHDITGEIA</sequence>